<evidence type="ECO:0000313" key="1">
    <source>
        <dbReference type="EMBL" id="SED46804.1"/>
    </source>
</evidence>
<reference evidence="1 2" key="1">
    <citation type="submission" date="2016-10" db="EMBL/GenBank/DDBJ databases">
        <authorList>
            <person name="de Groot N.N."/>
        </authorList>
    </citation>
    <scope>NUCLEOTIDE SEQUENCE [LARGE SCALE GENOMIC DNA]</scope>
    <source>
        <strain evidence="1 2">GAS522</strain>
    </source>
</reference>
<accession>A0A1M7ASL0</accession>
<dbReference type="RefSeq" id="WP_074822847.1">
    <property type="nucleotide sequence ID" value="NZ_FNTI01000001.1"/>
</dbReference>
<gene>
    <name evidence="1" type="ORF">SAMN05444171_4186</name>
</gene>
<name>A0A1M7ASL0_9BRAD</name>
<dbReference type="OrthoDB" id="8247224at2"/>
<proteinExistence type="predicted"/>
<dbReference type="EMBL" id="FNTI01000001">
    <property type="protein sequence ID" value="SED46804.1"/>
    <property type="molecule type" value="Genomic_DNA"/>
</dbReference>
<sequence length="106" mass="11896">MTGPELKKLREHLGEAIGRNLTVADMAKLCGLPEQDGASTIRKWEVSGPSGPVAELLRILAMASDHYPILEMFNVFDRHDVAVKDRPARRQAFREQMLSDVLRRIG</sequence>
<dbReference type="AlphaFoldDB" id="A0A1M7ASL0"/>
<protein>
    <submittedName>
        <fullName evidence="1">Uncharacterized protein</fullName>
    </submittedName>
</protein>
<evidence type="ECO:0000313" key="2">
    <source>
        <dbReference type="Proteomes" id="UP000183208"/>
    </source>
</evidence>
<organism evidence="1 2">
    <name type="scientific">Bradyrhizobium lablabi</name>
    <dbReference type="NCBI Taxonomy" id="722472"/>
    <lineage>
        <taxon>Bacteria</taxon>
        <taxon>Pseudomonadati</taxon>
        <taxon>Pseudomonadota</taxon>
        <taxon>Alphaproteobacteria</taxon>
        <taxon>Hyphomicrobiales</taxon>
        <taxon>Nitrobacteraceae</taxon>
        <taxon>Bradyrhizobium</taxon>
    </lineage>
</organism>
<dbReference type="Proteomes" id="UP000183208">
    <property type="component" value="Unassembled WGS sequence"/>
</dbReference>